<accession>A0A7U6L9V2</accession>
<reference evidence="1 2" key="1">
    <citation type="submission" date="2019-07" db="EMBL/GenBank/DDBJ databases">
        <title>Complete Genome Sequence of Leptotrichia wadei Strain JCM16777.</title>
        <authorList>
            <person name="Watanabe S."/>
            <person name="Cui L."/>
        </authorList>
    </citation>
    <scope>NUCLEOTIDE SEQUENCE [LARGE SCALE GENOMIC DNA]</scope>
    <source>
        <strain evidence="1 2">JCM16777</strain>
    </source>
</reference>
<protein>
    <recommendedName>
        <fullName evidence="3">DUF2262 domain-containing protein</fullName>
    </recommendedName>
</protein>
<dbReference type="KEGG" id="lwd:JCM16777_0511"/>
<dbReference type="AlphaFoldDB" id="A0A7U6L9V2"/>
<proteinExistence type="predicted"/>
<dbReference type="GeneID" id="84803867"/>
<dbReference type="Proteomes" id="UP000321943">
    <property type="component" value="Chromosome"/>
</dbReference>
<organism evidence="1 2">
    <name type="scientific">Leptotrichia wadei</name>
    <dbReference type="NCBI Taxonomy" id="157687"/>
    <lineage>
        <taxon>Bacteria</taxon>
        <taxon>Fusobacteriati</taxon>
        <taxon>Fusobacteriota</taxon>
        <taxon>Fusobacteriia</taxon>
        <taxon>Fusobacteriales</taxon>
        <taxon>Leptotrichiaceae</taxon>
        <taxon>Leptotrichia</taxon>
    </lineage>
</organism>
<name>A0A7U6L9V2_9FUSO</name>
<sequence>MKNWEIIDGEHTRKVMWINHEIEMKLYCNGEDDIDEEKIDEIKVEEMVEKILEKKEYRDTKCKDLFANEFVDWFNEEKWVKPEYAEIYYETNSIDEVEKKLLKIIEKEDTEKIMKNNFLTKEAFKKLLDNDEIEIVIDYGEVEENSNFTIAMHKKLFFVDKMFYTCCNFNGEIDEYYMG</sequence>
<dbReference type="EMBL" id="AP019829">
    <property type="protein sequence ID" value="BBM42262.1"/>
    <property type="molecule type" value="Genomic_DNA"/>
</dbReference>
<evidence type="ECO:0008006" key="3">
    <source>
        <dbReference type="Google" id="ProtNLM"/>
    </source>
</evidence>
<evidence type="ECO:0000313" key="2">
    <source>
        <dbReference type="Proteomes" id="UP000321943"/>
    </source>
</evidence>
<gene>
    <name evidence="1" type="ORF">JCM16777_0511</name>
</gene>
<evidence type="ECO:0000313" key="1">
    <source>
        <dbReference type="EMBL" id="BBM42262.1"/>
    </source>
</evidence>
<dbReference type="RefSeq" id="WP_018498845.1">
    <property type="nucleotide sequence ID" value="NZ_AP019829.2"/>
</dbReference>